<comment type="subcellular location">
    <subcellularLocation>
        <location evidence="1">Membrane</location>
        <topology evidence="1">Multi-pass membrane protein</topology>
    </subcellularLocation>
</comment>
<comment type="catalytic activity">
    <reaction evidence="7">
        <text>L-cysteinyl-[protein] + hexadecanoyl-CoA = S-hexadecanoyl-L-cysteinyl-[protein] + CoA</text>
        <dbReference type="Rhea" id="RHEA:36683"/>
        <dbReference type="Rhea" id="RHEA-COMP:10131"/>
        <dbReference type="Rhea" id="RHEA-COMP:11032"/>
        <dbReference type="ChEBI" id="CHEBI:29950"/>
        <dbReference type="ChEBI" id="CHEBI:57287"/>
        <dbReference type="ChEBI" id="CHEBI:57379"/>
        <dbReference type="ChEBI" id="CHEBI:74151"/>
        <dbReference type="EC" id="2.3.1.225"/>
    </reaction>
</comment>
<evidence type="ECO:0000256" key="4">
    <source>
        <dbReference type="ARBA" id="ARBA00022989"/>
    </source>
</evidence>
<sequence length="347" mass="40233">MDVRNRSTNLTDKLTTHYESGKKKSRLIPSVGFLNRCAPLWYIVVIMGVAYWGISDALPSIYGKRSVLLLNINTCLCYVIFIEVMVNWMCIHLVDSSYKPHIHGTKQTEDNDSDAKVTIDVSPSSTDNGRQSKFNYKIYVASGVSKTDGSVQRTAYPYWSWVPCLICQKLRPPRCHHCTLCGICVLKRDHHCYFARACVGINNQRHFTVFLFWALFGTVYSSCHMVLYFFGEVLPVIKYIDIVPPIAFVRALFGYQDFVISFLMLLAWGLLAFTLLTWEHFKDMIFLINKSTTSFEHMNEIRITDSRTLQDKLYSVFGHYWVLNFFVPVHMFFKPIEDPLYWPSIKL</sequence>
<evidence type="ECO:0000256" key="3">
    <source>
        <dbReference type="ARBA" id="ARBA00022692"/>
    </source>
</evidence>
<dbReference type="EC" id="2.3.1.225" evidence="7"/>
<dbReference type="Proteomes" id="UP001347796">
    <property type="component" value="Unassembled WGS sequence"/>
</dbReference>
<keyword evidence="3 7" id="KW-0812">Transmembrane</keyword>
<dbReference type="InterPro" id="IPR039859">
    <property type="entry name" value="PFA4/ZDH16/20/ERF2-like"/>
</dbReference>
<evidence type="ECO:0000256" key="5">
    <source>
        <dbReference type="ARBA" id="ARBA00023136"/>
    </source>
</evidence>
<evidence type="ECO:0000256" key="1">
    <source>
        <dbReference type="ARBA" id="ARBA00004141"/>
    </source>
</evidence>
<evidence type="ECO:0000313" key="10">
    <source>
        <dbReference type="Proteomes" id="UP001347796"/>
    </source>
</evidence>
<gene>
    <name evidence="9" type="ORF">SNE40_002052</name>
</gene>
<feature type="transmembrane region" description="Helical" evidence="7">
    <location>
        <begin position="258"/>
        <end position="278"/>
    </location>
</feature>
<dbReference type="InterPro" id="IPR001594">
    <property type="entry name" value="Palmitoyltrfase_DHHC"/>
</dbReference>
<evidence type="ECO:0000256" key="6">
    <source>
        <dbReference type="ARBA" id="ARBA00023315"/>
    </source>
</evidence>
<dbReference type="Pfam" id="PF01529">
    <property type="entry name" value="DHHC"/>
    <property type="match status" value="1"/>
</dbReference>
<reference evidence="9 10" key="1">
    <citation type="submission" date="2024-01" db="EMBL/GenBank/DDBJ databases">
        <title>The genome of the rayed Mediterranean limpet Patella caerulea (Linnaeus, 1758).</title>
        <authorList>
            <person name="Anh-Thu Weber A."/>
            <person name="Halstead-Nussloch G."/>
        </authorList>
    </citation>
    <scope>NUCLEOTIDE SEQUENCE [LARGE SCALE GENOMIC DNA]</scope>
    <source>
        <strain evidence="9">AATW-2023a</strain>
        <tissue evidence="9">Whole specimen</tissue>
    </source>
</reference>
<keyword evidence="2 7" id="KW-0808">Transferase</keyword>
<dbReference type="GO" id="GO:0016020">
    <property type="term" value="C:membrane"/>
    <property type="evidence" value="ECO:0007669"/>
    <property type="project" value="UniProtKB-SubCell"/>
</dbReference>
<keyword evidence="6 7" id="KW-0012">Acyltransferase</keyword>
<feature type="domain" description="Palmitoyltransferase DHHC" evidence="8">
    <location>
        <begin position="164"/>
        <end position="300"/>
    </location>
</feature>
<comment type="caution">
    <text evidence="9">The sequence shown here is derived from an EMBL/GenBank/DDBJ whole genome shotgun (WGS) entry which is preliminary data.</text>
</comment>
<comment type="domain">
    <text evidence="7">The DHHC domain is required for palmitoyltransferase activity.</text>
</comment>
<accession>A0AAN8KCH5</accession>
<keyword evidence="4 7" id="KW-1133">Transmembrane helix</keyword>
<evidence type="ECO:0000256" key="7">
    <source>
        <dbReference type="RuleBase" id="RU079119"/>
    </source>
</evidence>
<dbReference type="PANTHER" id="PTHR12246">
    <property type="entry name" value="PALMITOYLTRANSFERASE ZDHHC16"/>
    <property type="match status" value="1"/>
</dbReference>
<dbReference type="AlphaFoldDB" id="A0AAN8KCH5"/>
<dbReference type="EMBL" id="JAZGQO010000002">
    <property type="protein sequence ID" value="KAK6190119.1"/>
    <property type="molecule type" value="Genomic_DNA"/>
</dbReference>
<dbReference type="GO" id="GO:0019706">
    <property type="term" value="F:protein-cysteine S-palmitoyltransferase activity"/>
    <property type="evidence" value="ECO:0007669"/>
    <property type="project" value="UniProtKB-EC"/>
</dbReference>
<proteinExistence type="inferred from homology"/>
<feature type="transmembrane region" description="Helical" evidence="7">
    <location>
        <begin position="313"/>
        <end position="333"/>
    </location>
</feature>
<protein>
    <recommendedName>
        <fullName evidence="7">Palmitoyltransferase</fullName>
        <ecNumber evidence="7">2.3.1.225</ecNumber>
    </recommendedName>
</protein>
<dbReference type="PROSITE" id="PS50216">
    <property type="entry name" value="DHHC"/>
    <property type="match status" value="1"/>
</dbReference>
<comment type="similarity">
    <text evidence="7">Belongs to the DHHC palmitoyltransferase family.</text>
</comment>
<keyword evidence="5 7" id="KW-0472">Membrane</keyword>
<evidence type="ECO:0000313" key="9">
    <source>
        <dbReference type="EMBL" id="KAK6190119.1"/>
    </source>
</evidence>
<evidence type="ECO:0000259" key="8">
    <source>
        <dbReference type="Pfam" id="PF01529"/>
    </source>
</evidence>
<evidence type="ECO:0000256" key="2">
    <source>
        <dbReference type="ARBA" id="ARBA00022679"/>
    </source>
</evidence>
<feature type="transmembrane region" description="Helical" evidence="7">
    <location>
        <begin position="33"/>
        <end position="54"/>
    </location>
</feature>
<keyword evidence="10" id="KW-1185">Reference proteome</keyword>
<organism evidence="9 10">
    <name type="scientific">Patella caerulea</name>
    <name type="common">Rayed Mediterranean limpet</name>
    <dbReference type="NCBI Taxonomy" id="87958"/>
    <lineage>
        <taxon>Eukaryota</taxon>
        <taxon>Metazoa</taxon>
        <taxon>Spiralia</taxon>
        <taxon>Lophotrochozoa</taxon>
        <taxon>Mollusca</taxon>
        <taxon>Gastropoda</taxon>
        <taxon>Patellogastropoda</taxon>
        <taxon>Patelloidea</taxon>
        <taxon>Patellidae</taxon>
        <taxon>Patella</taxon>
    </lineage>
</organism>
<name>A0AAN8KCH5_PATCE</name>
<feature type="transmembrane region" description="Helical" evidence="7">
    <location>
        <begin position="66"/>
        <end position="90"/>
    </location>
</feature>
<feature type="transmembrane region" description="Helical" evidence="7">
    <location>
        <begin position="210"/>
        <end position="230"/>
    </location>
</feature>